<accession>A0A376BDD1</accession>
<organism evidence="3 5">
    <name type="scientific">Acinetobacter johnsonii</name>
    <dbReference type="NCBI Taxonomy" id="40214"/>
    <lineage>
        <taxon>Bacteria</taxon>
        <taxon>Pseudomonadati</taxon>
        <taxon>Pseudomonadota</taxon>
        <taxon>Gammaproteobacteria</taxon>
        <taxon>Moraxellales</taxon>
        <taxon>Moraxellaceae</taxon>
        <taxon>Acinetobacter</taxon>
    </lineage>
</organism>
<dbReference type="Pfam" id="PF05838">
    <property type="entry name" value="Glyco_hydro_108"/>
    <property type="match status" value="1"/>
</dbReference>
<dbReference type="Gene3D" id="1.20.141.10">
    <property type="entry name" value="Chitosanase, subunit A, domain 1"/>
    <property type="match status" value="1"/>
</dbReference>
<feature type="domain" description="Peptidoglycan binding" evidence="2">
    <location>
        <begin position="183"/>
        <end position="243"/>
    </location>
</feature>
<proteinExistence type="predicted"/>
<dbReference type="SUPFAM" id="SSF53955">
    <property type="entry name" value="Lysozyme-like"/>
    <property type="match status" value="1"/>
</dbReference>
<dbReference type="AlphaFoldDB" id="A0A376BDD1"/>
<dbReference type="EMBL" id="UFRV01000001">
    <property type="protein sequence ID" value="SSX66228.1"/>
    <property type="molecule type" value="Genomic_DNA"/>
</dbReference>
<dbReference type="InterPro" id="IPR008565">
    <property type="entry name" value="TtsA-like_GH18_dom"/>
</dbReference>
<evidence type="ECO:0000313" key="5">
    <source>
        <dbReference type="Proteomes" id="UP000254227"/>
    </source>
</evidence>
<protein>
    <submittedName>
        <fullName evidence="3">Secretion activating protein</fullName>
    </submittedName>
</protein>
<evidence type="ECO:0000259" key="1">
    <source>
        <dbReference type="Pfam" id="PF05838"/>
    </source>
</evidence>
<evidence type="ECO:0000313" key="4">
    <source>
        <dbReference type="EMBL" id="SUT95353.1"/>
    </source>
</evidence>
<dbReference type="CDD" id="cd13926">
    <property type="entry name" value="N-acetylmuramidase_GH108"/>
    <property type="match status" value="1"/>
</dbReference>
<evidence type="ECO:0000313" key="3">
    <source>
        <dbReference type="EMBL" id="SSX66228.1"/>
    </source>
</evidence>
<evidence type="ECO:0000259" key="2">
    <source>
        <dbReference type="Pfam" id="PF09374"/>
    </source>
</evidence>
<reference evidence="3 5" key="1">
    <citation type="submission" date="2018-06" db="EMBL/GenBank/DDBJ databases">
        <authorList>
            <consortium name="Pathogen Informatics"/>
            <person name="Doyle S."/>
        </authorList>
    </citation>
    <scope>NUCLEOTIDE SEQUENCE [LARGE SCALE GENOMIC DNA]</scope>
    <source>
        <strain evidence="3 5">NCTC10308</strain>
    </source>
</reference>
<dbReference type="InterPro" id="IPR018537">
    <property type="entry name" value="Peptidoglycan-bd_3"/>
</dbReference>
<name>A0A376BDD1_ACIJO</name>
<feature type="domain" description="TtsA-like Glycoside hydrolase family 108" evidence="1">
    <location>
        <begin position="92"/>
        <end position="179"/>
    </location>
</feature>
<dbReference type="Pfam" id="PF09374">
    <property type="entry name" value="PG_binding_3"/>
    <property type="match status" value="1"/>
</dbReference>
<dbReference type="InterPro" id="IPR023346">
    <property type="entry name" value="Lysozyme-like_dom_sf"/>
</dbReference>
<gene>
    <name evidence="3" type="ORF">NCTC10308_00007</name>
    <name evidence="4" type="ORF">NCTC10308_01709</name>
</gene>
<dbReference type="Proteomes" id="UP000254227">
    <property type="component" value="Unassembled WGS sequence"/>
</dbReference>
<dbReference type="EMBL" id="UFRV01000006">
    <property type="protein sequence ID" value="SUT95353.1"/>
    <property type="molecule type" value="Genomic_DNA"/>
</dbReference>
<sequence length="255" mass="28194">MKVIPENALKYTSVKWPLIGAFLLGVIPVLLQEGINAQLIPAEYHSLILTIVLPALAYFGKKKYQPELHPEPTILGFAKLPVDSITFDEAFRRLIGHEGGYSTDRRDPGNWTGGKVGVGILKGTKYGIAANTYPNLDIKNLTIAQAKEIYKKDWWDKLGGNGLHSAITFQLWDFAINAGKKRAVMELQQAVGVTTDGVIGPKTMEAVNAQDLNDVILTLTAERLRFYTSLSTWSTYGKGWTNRVADNLKYAAQDN</sequence>